<organism evidence="1 2">
    <name type="scientific">Candidatus Cardinium hertigii</name>
    <dbReference type="NCBI Taxonomy" id="247481"/>
    <lineage>
        <taxon>Bacteria</taxon>
        <taxon>Pseudomonadati</taxon>
        <taxon>Bacteroidota</taxon>
        <taxon>Cytophagia</taxon>
        <taxon>Cytophagales</taxon>
        <taxon>Amoebophilaceae</taxon>
        <taxon>Candidatus Cardinium</taxon>
    </lineage>
</organism>
<dbReference type="Proteomes" id="UP000270927">
    <property type="component" value="Unassembled WGS sequence"/>
</dbReference>
<comment type="caution">
    <text evidence="1">The sequence shown here is derived from an EMBL/GenBank/DDBJ whole genome shotgun (WGS) entry which is preliminary data.</text>
</comment>
<dbReference type="EMBL" id="RARA01000023">
    <property type="protein sequence ID" value="ROT47480.1"/>
    <property type="molecule type" value="Genomic_DNA"/>
</dbReference>
<sequence length="125" mass="14746">MQHRGQIIENVVRKSGISLSVLAAKMGVSRNTLYNRFKEQNLNYDFILTLGMIIHYNFAVEFPEMRLDTAPPEDARAELWKLEKKYKNLLEKYNRLLKFLLKKSQDTDQHALHKKIKEFINSSSF</sequence>
<name>A0A3N2QCH9_9BACT</name>
<reference evidence="1 2" key="1">
    <citation type="submission" date="2018-09" db="EMBL/GenBank/DDBJ databases">
        <title>Comparative Genomics of Wolbachia-Cardinium Dual Endosymbiosis in a Plant-Parasitic Nematode.</title>
        <authorList>
            <person name="Brown A.M.V."/>
            <person name="Wasala S.K."/>
            <person name="Howe D.K."/>
            <person name="Peetz A.B."/>
            <person name="Zasada I.A."/>
            <person name="Denver D.R."/>
        </authorList>
    </citation>
    <scope>NUCLEOTIDE SEQUENCE [LARGE SCALE GENOMIC DNA]</scope>
    <source>
        <strain evidence="1 2">Pp_1</strain>
    </source>
</reference>
<dbReference type="OrthoDB" id="981159at2"/>
<protein>
    <recommendedName>
        <fullName evidence="3">DNA binding HTH domain-containing protein</fullName>
    </recommendedName>
</protein>
<keyword evidence="2" id="KW-1185">Reference proteome</keyword>
<proteinExistence type="predicted"/>
<evidence type="ECO:0000313" key="1">
    <source>
        <dbReference type="EMBL" id="ROT47480.1"/>
    </source>
</evidence>
<accession>A0A3N2QCH9</accession>
<dbReference type="AlphaFoldDB" id="A0A3N2QCH9"/>
<evidence type="ECO:0008006" key="3">
    <source>
        <dbReference type="Google" id="ProtNLM"/>
    </source>
</evidence>
<dbReference type="RefSeq" id="WP_123662739.1">
    <property type="nucleotide sequence ID" value="NZ_RARA01000023.1"/>
</dbReference>
<evidence type="ECO:0000313" key="2">
    <source>
        <dbReference type="Proteomes" id="UP000270927"/>
    </source>
</evidence>
<gene>
    <name evidence="1" type="ORF">EDM02_02390</name>
</gene>
<dbReference type="Gene3D" id="1.10.10.60">
    <property type="entry name" value="Homeodomain-like"/>
    <property type="match status" value="1"/>
</dbReference>